<sequence>MASTLHLKNVSFVRDERVILAPLEWRVQPSERWLVLGANGSGKTTLLRIASLYEHPSSGTVDVLGERLGRTDVRQLRRRVGYLSAALAAQIRPELRCLDVVMTARYAALEPWWHRYTTADEARAIECLERMGVAWTATRSLGTVSSGEQQRVLLARTLMNEPGVLLLDEPSARLDLGGREQLVQALAELTLDPAAPPLVLVTHHLDEVPPGMTHTLMLRDGKVVARGPLSTALNSDSLSECFGLPLHLERRPDGRFSAWATG</sequence>
<evidence type="ECO:0000313" key="4">
    <source>
        <dbReference type="EMBL" id="CAB4364773.1"/>
    </source>
</evidence>
<dbReference type="EMBL" id="CAFBMT010000001">
    <property type="protein sequence ID" value="CAB4908824.1"/>
    <property type="molecule type" value="Genomic_DNA"/>
</dbReference>
<evidence type="ECO:0000259" key="3">
    <source>
        <dbReference type="PROSITE" id="PS50893"/>
    </source>
</evidence>
<dbReference type="EMBL" id="CAFBIY010000023">
    <property type="protein sequence ID" value="CAB4848084.1"/>
    <property type="molecule type" value="Genomic_DNA"/>
</dbReference>
<accession>A0A6J7BT16</accession>
<evidence type="ECO:0000313" key="7">
    <source>
        <dbReference type="EMBL" id="CAB4908824.1"/>
    </source>
</evidence>
<dbReference type="AlphaFoldDB" id="A0A6J7BT16"/>
<reference evidence="6" key="1">
    <citation type="submission" date="2020-05" db="EMBL/GenBank/DDBJ databases">
        <authorList>
            <person name="Chiriac C."/>
            <person name="Salcher M."/>
            <person name="Ghai R."/>
            <person name="Kavagutti S V."/>
        </authorList>
    </citation>
    <scope>NUCLEOTIDE SEQUENCE</scope>
</reference>
<evidence type="ECO:0000256" key="1">
    <source>
        <dbReference type="ARBA" id="ARBA00022741"/>
    </source>
</evidence>
<dbReference type="GO" id="GO:0016887">
    <property type="term" value="F:ATP hydrolysis activity"/>
    <property type="evidence" value="ECO:0007669"/>
    <property type="project" value="InterPro"/>
</dbReference>
<name>A0A6J7BT16_9ZZZZ</name>
<evidence type="ECO:0000256" key="2">
    <source>
        <dbReference type="ARBA" id="ARBA00022840"/>
    </source>
</evidence>
<organism evidence="6">
    <name type="scientific">freshwater metagenome</name>
    <dbReference type="NCBI Taxonomy" id="449393"/>
    <lineage>
        <taxon>unclassified sequences</taxon>
        <taxon>metagenomes</taxon>
        <taxon>ecological metagenomes</taxon>
    </lineage>
</organism>
<keyword evidence="1" id="KW-0547">Nucleotide-binding</keyword>
<evidence type="ECO:0000313" key="5">
    <source>
        <dbReference type="EMBL" id="CAB4746321.1"/>
    </source>
</evidence>
<evidence type="ECO:0000313" key="8">
    <source>
        <dbReference type="EMBL" id="CAB4983465.1"/>
    </source>
</evidence>
<dbReference type="InterPro" id="IPR017871">
    <property type="entry name" value="ABC_transporter-like_CS"/>
</dbReference>
<dbReference type="InterPro" id="IPR003439">
    <property type="entry name" value="ABC_transporter-like_ATP-bd"/>
</dbReference>
<dbReference type="SMART" id="SM00382">
    <property type="entry name" value="AAA"/>
    <property type="match status" value="1"/>
</dbReference>
<proteinExistence type="predicted"/>
<protein>
    <submittedName>
        <fullName evidence="6">Unannotated protein</fullName>
    </submittedName>
</protein>
<dbReference type="PROSITE" id="PS50893">
    <property type="entry name" value="ABC_TRANSPORTER_2"/>
    <property type="match status" value="1"/>
</dbReference>
<dbReference type="GO" id="GO:0005524">
    <property type="term" value="F:ATP binding"/>
    <property type="evidence" value="ECO:0007669"/>
    <property type="project" value="UniProtKB-KW"/>
</dbReference>
<keyword evidence="2" id="KW-0067">ATP-binding</keyword>
<gene>
    <name evidence="5" type="ORF">UFOPK2656_03253</name>
    <name evidence="6" type="ORF">UFOPK3267_00622</name>
    <name evidence="7" type="ORF">UFOPK3651_00009</name>
    <name evidence="8" type="ORF">UFOPK3931_00955</name>
    <name evidence="4" type="ORF">UFOPK4189_02533</name>
</gene>
<dbReference type="SUPFAM" id="SSF52540">
    <property type="entry name" value="P-loop containing nucleoside triphosphate hydrolases"/>
    <property type="match status" value="1"/>
</dbReference>
<dbReference type="InterPro" id="IPR003593">
    <property type="entry name" value="AAA+_ATPase"/>
</dbReference>
<dbReference type="PROSITE" id="PS00211">
    <property type="entry name" value="ABC_TRANSPORTER_1"/>
    <property type="match status" value="1"/>
</dbReference>
<evidence type="ECO:0000313" key="6">
    <source>
        <dbReference type="EMBL" id="CAB4848084.1"/>
    </source>
</evidence>
<dbReference type="InterPro" id="IPR027417">
    <property type="entry name" value="P-loop_NTPase"/>
</dbReference>
<dbReference type="EMBL" id="CAEZYF010000033">
    <property type="protein sequence ID" value="CAB4746321.1"/>
    <property type="molecule type" value="Genomic_DNA"/>
</dbReference>
<dbReference type="EMBL" id="CAFBOL010000017">
    <property type="protein sequence ID" value="CAB4983465.1"/>
    <property type="molecule type" value="Genomic_DNA"/>
</dbReference>
<dbReference type="Gene3D" id="3.40.50.300">
    <property type="entry name" value="P-loop containing nucleotide triphosphate hydrolases"/>
    <property type="match status" value="1"/>
</dbReference>
<dbReference type="PANTHER" id="PTHR43158">
    <property type="entry name" value="SKFA PEPTIDE EXPORT ATP-BINDING PROTEIN SKFE"/>
    <property type="match status" value="1"/>
</dbReference>
<dbReference type="Pfam" id="PF00005">
    <property type="entry name" value="ABC_tran"/>
    <property type="match status" value="1"/>
</dbReference>
<feature type="domain" description="ABC transporter" evidence="3">
    <location>
        <begin position="5"/>
        <end position="245"/>
    </location>
</feature>
<dbReference type="PANTHER" id="PTHR43158:SF2">
    <property type="entry name" value="SKFA PEPTIDE EXPORT ATP-BINDING PROTEIN SKFE"/>
    <property type="match status" value="1"/>
</dbReference>
<dbReference type="EMBL" id="CAESGF010000018">
    <property type="protein sequence ID" value="CAB4364773.1"/>
    <property type="molecule type" value="Genomic_DNA"/>
</dbReference>